<protein>
    <submittedName>
        <fullName evidence="6">Site-specific integrase</fullName>
    </submittedName>
</protein>
<proteinExistence type="inferred from homology"/>
<keyword evidence="4" id="KW-0233">DNA recombination</keyword>
<dbReference type="InterPro" id="IPR004107">
    <property type="entry name" value="Integrase_SAM-like_N"/>
</dbReference>
<feature type="domain" description="Tyr recombinase" evidence="5">
    <location>
        <begin position="164"/>
        <end position="342"/>
    </location>
</feature>
<dbReference type="PANTHER" id="PTHR30349">
    <property type="entry name" value="PHAGE INTEGRASE-RELATED"/>
    <property type="match status" value="1"/>
</dbReference>
<dbReference type="InterPro" id="IPR011010">
    <property type="entry name" value="DNA_brk_join_enz"/>
</dbReference>
<evidence type="ECO:0000256" key="1">
    <source>
        <dbReference type="ARBA" id="ARBA00008857"/>
    </source>
</evidence>
<dbReference type="EMBL" id="JAUTFL010000006">
    <property type="protein sequence ID" value="MDW8645248.1"/>
    <property type="molecule type" value="Genomic_DNA"/>
</dbReference>
<dbReference type="Gene3D" id="1.10.150.130">
    <property type="match status" value="1"/>
</dbReference>
<keyword evidence="2" id="KW-0229">DNA integration</keyword>
<comment type="similarity">
    <text evidence="1">Belongs to the 'phage' integrase family.</text>
</comment>
<evidence type="ECO:0000313" key="6">
    <source>
        <dbReference type="EMBL" id="MDW8645248.1"/>
    </source>
</evidence>
<evidence type="ECO:0000256" key="4">
    <source>
        <dbReference type="ARBA" id="ARBA00023172"/>
    </source>
</evidence>
<dbReference type="InterPro" id="IPR050090">
    <property type="entry name" value="Tyrosine_recombinase_XerCD"/>
</dbReference>
<dbReference type="Pfam" id="PF00589">
    <property type="entry name" value="Phage_integrase"/>
    <property type="match status" value="1"/>
</dbReference>
<evidence type="ECO:0000259" key="5">
    <source>
        <dbReference type="PROSITE" id="PS51898"/>
    </source>
</evidence>
<dbReference type="InterPro" id="IPR013762">
    <property type="entry name" value="Integrase-like_cat_sf"/>
</dbReference>
<evidence type="ECO:0000313" key="7">
    <source>
        <dbReference type="Proteomes" id="UP001276229"/>
    </source>
</evidence>
<dbReference type="PANTHER" id="PTHR30349:SF64">
    <property type="entry name" value="PROPHAGE INTEGRASE INTD-RELATED"/>
    <property type="match status" value="1"/>
</dbReference>
<dbReference type="GO" id="GO:0006310">
    <property type="term" value="P:DNA recombination"/>
    <property type="evidence" value="ECO:0007669"/>
    <property type="project" value="UniProtKB-KW"/>
</dbReference>
<dbReference type="SUPFAM" id="SSF56349">
    <property type="entry name" value="DNA breaking-rejoining enzymes"/>
    <property type="match status" value="1"/>
</dbReference>
<dbReference type="InterPro" id="IPR002104">
    <property type="entry name" value="Integrase_catalytic"/>
</dbReference>
<comment type="caution">
    <text evidence="6">The sequence shown here is derived from an EMBL/GenBank/DDBJ whole genome shotgun (WGS) entry which is preliminary data.</text>
</comment>
<evidence type="ECO:0000256" key="3">
    <source>
        <dbReference type="ARBA" id="ARBA00023125"/>
    </source>
</evidence>
<sequence>MITHGKHRKGSKKYKAQISLYKHGTHKKLVKNFKTKAEAELWALEMELEKGKGKQLAHREMYFADFFSNWLYIVKKNDIRETTFQNYTKALRIIEELFSGVKLKDLNDILVQQKIDKYAETHSKKTTHELLLKIKTSLRDAYARGYISTDFLYLVKARGHIPQKRNKSLSVTNFQKLRTYLLNNPKDEFHILVLLALETGMRRGELLGIRPEHLFDYGIKVRESISPTSSDTSLKTENSRREVTINKEVYDLLLSVPVKENGYFFDPDGFHQSRKLAKLLEELGIPKTTFHGLRDTHASFLFSKDIDIVYVSKRLGHVNIQTTQNYYLELMPEKRHQQDADALNLLNSLSE</sequence>
<dbReference type="AlphaFoldDB" id="A0AAJ2PIC9"/>
<dbReference type="GO" id="GO:0003677">
    <property type="term" value="F:DNA binding"/>
    <property type="evidence" value="ECO:0007669"/>
    <property type="project" value="UniProtKB-KW"/>
</dbReference>
<dbReference type="GO" id="GO:0015074">
    <property type="term" value="P:DNA integration"/>
    <property type="evidence" value="ECO:0007669"/>
    <property type="project" value="UniProtKB-KW"/>
</dbReference>
<dbReference type="CDD" id="cd01189">
    <property type="entry name" value="INT_ICEBs1_C_like"/>
    <property type="match status" value="1"/>
</dbReference>
<dbReference type="PROSITE" id="PS51898">
    <property type="entry name" value="TYR_RECOMBINASE"/>
    <property type="match status" value="1"/>
</dbReference>
<dbReference type="InterPro" id="IPR010998">
    <property type="entry name" value="Integrase_recombinase_N"/>
</dbReference>
<organism evidence="6 7">
    <name type="scientific">Streptococcus suis</name>
    <dbReference type="NCBI Taxonomy" id="1307"/>
    <lineage>
        <taxon>Bacteria</taxon>
        <taxon>Bacillati</taxon>
        <taxon>Bacillota</taxon>
        <taxon>Bacilli</taxon>
        <taxon>Lactobacillales</taxon>
        <taxon>Streptococcaceae</taxon>
        <taxon>Streptococcus</taxon>
    </lineage>
</organism>
<dbReference type="Pfam" id="PF14659">
    <property type="entry name" value="Phage_int_SAM_3"/>
    <property type="match status" value="1"/>
</dbReference>
<name>A0AAJ2PIC9_STRSU</name>
<evidence type="ECO:0000256" key="2">
    <source>
        <dbReference type="ARBA" id="ARBA00022908"/>
    </source>
</evidence>
<reference evidence="6" key="1">
    <citation type="submission" date="2023-07" db="EMBL/GenBank/DDBJ databases">
        <title>Characterization of virulence traits, antimicrobial resistance genes carried by mobile genetic elements and competence in Streptococcus suis strains isolated in France.</title>
        <authorList>
            <person name="Dechene-Tempier M."/>
            <person name="Marois-Crehan C."/>
            <person name="De Boisseson C."/>
            <person name="Lucas P."/>
            <person name="Bougeard S."/>
            <person name="Libante V."/>
            <person name="Payot S."/>
        </authorList>
    </citation>
    <scope>NUCLEOTIDE SEQUENCE</scope>
    <source>
        <strain evidence="6">1551</strain>
    </source>
</reference>
<dbReference type="Proteomes" id="UP001276229">
    <property type="component" value="Unassembled WGS sequence"/>
</dbReference>
<dbReference type="RefSeq" id="WP_318825344.1">
    <property type="nucleotide sequence ID" value="NZ_CP149804.1"/>
</dbReference>
<accession>A0AAJ2PIC9</accession>
<dbReference type="Gene3D" id="1.10.443.10">
    <property type="entry name" value="Intergrase catalytic core"/>
    <property type="match status" value="1"/>
</dbReference>
<keyword evidence="3" id="KW-0238">DNA-binding</keyword>
<gene>
    <name evidence="6" type="ORF">Q7V66_03675</name>
</gene>